<evidence type="ECO:0000313" key="1">
    <source>
        <dbReference type="EMBL" id="USI74020.1"/>
    </source>
</evidence>
<dbReference type="PROSITE" id="PS51257">
    <property type="entry name" value="PROKAR_LIPOPROTEIN"/>
    <property type="match status" value="1"/>
</dbReference>
<name>A0ABY4XAN6_9SPHN</name>
<keyword evidence="2" id="KW-1185">Reference proteome</keyword>
<dbReference type="RefSeq" id="WP_252167826.1">
    <property type="nucleotide sequence ID" value="NZ_CP084930.1"/>
</dbReference>
<protein>
    <submittedName>
        <fullName evidence="1">DUF4893 domain-containing protein</fullName>
    </submittedName>
</protein>
<sequence length="219" mass="23206">MRRALLTSLALIALTGGCARSKICAPVVAAPDRAATLAPGAAVPDWRDAITDPDHIKLRGLRSSFLAGLQQARASGASAALDADTALFDPDQSQDSDGIRPGAYRCTTISLGSRLSGRPAYVADAPRACTITAEGALLRLSEGEGRQRLTGRLYPDAPSRDVFLGTLALEDEASAPRYGRDADRNAIGALERIGPDRWRLALPRPGWEAVILLIEIRPA</sequence>
<gene>
    <name evidence="1" type="ORF">LHA26_06040</name>
</gene>
<dbReference type="Pfam" id="PF16233">
    <property type="entry name" value="DUF4893"/>
    <property type="match status" value="1"/>
</dbReference>
<proteinExistence type="predicted"/>
<evidence type="ECO:0000313" key="2">
    <source>
        <dbReference type="Proteomes" id="UP001056937"/>
    </source>
</evidence>
<dbReference type="InterPro" id="IPR032609">
    <property type="entry name" value="DUF4893"/>
</dbReference>
<accession>A0ABY4XAN6</accession>
<dbReference type="EMBL" id="CP084930">
    <property type="protein sequence ID" value="USI74020.1"/>
    <property type="molecule type" value="Genomic_DNA"/>
</dbReference>
<dbReference type="Proteomes" id="UP001056937">
    <property type="component" value="Chromosome 1"/>
</dbReference>
<organism evidence="1 2">
    <name type="scientific">Sphingomonas morindae</name>
    <dbReference type="NCBI Taxonomy" id="1541170"/>
    <lineage>
        <taxon>Bacteria</taxon>
        <taxon>Pseudomonadati</taxon>
        <taxon>Pseudomonadota</taxon>
        <taxon>Alphaproteobacteria</taxon>
        <taxon>Sphingomonadales</taxon>
        <taxon>Sphingomonadaceae</taxon>
        <taxon>Sphingomonas</taxon>
    </lineage>
</organism>
<reference evidence="1" key="1">
    <citation type="journal article" date="2022" name="Toxins">
        <title>Genomic Analysis of Sphingopyxis sp. USTB-05 for Biodegrading Cyanobacterial Hepatotoxins.</title>
        <authorList>
            <person name="Liu C."/>
            <person name="Xu Q."/>
            <person name="Zhao Z."/>
            <person name="Zhang H."/>
            <person name="Liu X."/>
            <person name="Yin C."/>
            <person name="Liu Y."/>
            <person name="Yan H."/>
        </authorList>
    </citation>
    <scope>NUCLEOTIDE SEQUENCE</scope>
    <source>
        <strain evidence="1">NBD5</strain>
    </source>
</reference>